<evidence type="ECO:0000256" key="5">
    <source>
        <dbReference type="SAM" id="Phobius"/>
    </source>
</evidence>
<evidence type="ECO:0000256" key="4">
    <source>
        <dbReference type="ARBA" id="ARBA00023136"/>
    </source>
</evidence>
<evidence type="ECO:0000259" key="6">
    <source>
        <dbReference type="Pfam" id="PF01694"/>
    </source>
</evidence>
<dbReference type="Proteomes" id="UP001477278">
    <property type="component" value="Unassembled WGS sequence"/>
</dbReference>
<feature type="transmembrane region" description="Helical" evidence="5">
    <location>
        <begin position="9"/>
        <end position="28"/>
    </location>
</feature>
<dbReference type="Gene3D" id="1.20.1540.10">
    <property type="entry name" value="Rhomboid-like"/>
    <property type="match status" value="1"/>
</dbReference>
<dbReference type="Pfam" id="PF01694">
    <property type="entry name" value="Rhomboid"/>
    <property type="match status" value="1"/>
</dbReference>
<dbReference type="EMBL" id="JBDPZN010000002">
    <property type="protein sequence ID" value="MEO3682030.1"/>
    <property type="molecule type" value="Genomic_DNA"/>
</dbReference>
<feature type="transmembrane region" description="Helical" evidence="5">
    <location>
        <begin position="120"/>
        <end position="139"/>
    </location>
</feature>
<evidence type="ECO:0000256" key="2">
    <source>
        <dbReference type="ARBA" id="ARBA00022692"/>
    </source>
</evidence>
<feature type="domain" description="Peptidase S54 rhomboid" evidence="6">
    <location>
        <begin position="52"/>
        <end position="194"/>
    </location>
</feature>
<dbReference type="NCBIfam" id="TIGR03902">
    <property type="entry name" value="rhom_GG_sort"/>
    <property type="match status" value="1"/>
</dbReference>
<accession>A0ABV0FMI3</accession>
<sequence length="209" mass="23483">MLKHNSNTIGLYHFLVVISLICIALFAADIPSPAFLPIDQYFSYQYDLIASGQVWRLVTGNLLHTNLWHLLMNLAGFWVIVFLHEVHYKNHSGKLLLLFLSLCLFEGIGLYLFYPTLKAYVGLSGVLHGLFVFGAVMDIRKGYKSGYLLVIGVMLKVGYEQVFGASDSVTQLINARVATESHLIGLISGLFCVLCWSMMDNRLKHHNEA</sequence>
<dbReference type="GO" id="GO:0016787">
    <property type="term" value="F:hydrolase activity"/>
    <property type="evidence" value="ECO:0007669"/>
    <property type="project" value="UniProtKB-KW"/>
</dbReference>
<evidence type="ECO:0000313" key="8">
    <source>
        <dbReference type="Proteomes" id="UP001477278"/>
    </source>
</evidence>
<keyword evidence="4 5" id="KW-0472">Membrane</keyword>
<keyword evidence="8" id="KW-1185">Reference proteome</keyword>
<protein>
    <submittedName>
        <fullName evidence="7">Rhombosortase</fullName>
        <ecNumber evidence="7">3.4.21.-</ecNumber>
    </submittedName>
</protein>
<dbReference type="RefSeq" id="WP_347689865.1">
    <property type="nucleotide sequence ID" value="NZ_JBDPZN010000002.1"/>
</dbReference>
<gene>
    <name evidence="7" type="primary">rrtA</name>
    <name evidence="7" type="ORF">ABHN84_06920</name>
</gene>
<evidence type="ECO:0000256" key="1">
    <source>
        <dbReference type="ARBA" id="ARBA00004141"/>
    </source>
</evidence>
<comment type="caution">
    <text evidence="7">The sequence shown here is derived from an EMBL/GenBank/DDBJ whole genome shotgun (WGS) entry which is preliminary data.</text>
</comment>
<keyword evidence="2 5" id="KW-0812">Transmembrane</keyword>
<dbReference type="PANTHER" id="PTHR43731:SF16">
    <property type="entry name" value="RHOMBOSORTASE"/>
    <property type="match status" value="1"/>
</dbReference>
<reference evidence="7 8" key="1">
    <citation type="submission" date="2024-05" db="EMBL/GenBank/DDBJ databases">
        <title>Genome sequencing of Marine Estuary Bacteria, Shewanella vesiculosa and S. baltica, and Pseudomonas syringae.</title>
        <authorList>
            <person name="Gurung A."/>
            <person name="Maclea K.S."/>
        </authorList>
    </citation>
    <scope>NUCLEOTIDE SEQUENCE [LARGE SCALE GENOMIC DNA]</scope>
    <source>
        <strain evidence="7 8">1A</strain>
    </source>
</reference>
<organism evidence="7 8">
    <name type="scientific">Shewanella vesiculosa</name>
    <dbReference type="NCBI Taxonomy" id="518738"/>
    <lineage>
        <taxon>Bacteria</taxon>
        <taxon>Pseudomonadati</taxon>
        <taxon>Pseudomonadota</taxon>
        <taxon>Gammaproteobacteria</taxon>
        <taxon>Alteromonadales</taxon>
        <taxon>Shewanellaceae</taxon>
        <taxon>Shewanella</taxon>
    </lineage>
</organism>
<dbReference type="InterPro" id="IPR035952">
    <property type="entry name" value="Rhomboid-like_sf"/>
</dbReference>
<evidence type="ECO:0000313" key="7">
    <source>
        <dbReference type="EMBL" id="MEO3682030.1"/>
    </source>
</evidence>
<dbReference type="SUPFAM" id="SSF144091">
    <property type="entry name" value="Rhomboid-like"/>
    <property type="match status" value="1"/>
</dbReference>
<keyword evidence="3 5" id="KW-1133">Transmembrane helix</keyword>
<proteinExistence type="predicted"/>
<feature type="transmembrane region" description="Helical" evidence="5">
    <location>
        <begin position="95"/>
        <end position="114"/>
    </location>
</feature>
<dbReference type="EC" id="3.4.21.-" evidence="7"/>
<dbReference type="PANTHER" id="PTHR43731">
    <property type="entry name" value="RHOMBOID PROTEASE"/>
    <property type="match status" value="1"/>
</dbReference>
<feature type="transmembrane region" description="Helical" evidence="5">
    <location>
        <begin position="146"/>
        <end position="163"/>
    </location>
</feature>
<keyword evidence="7" id="KW-0378">Hydrolase</keyword>
<comment type="subcellular location">
    <subcellularLocation>
        <location evidence="1">Membrane</location>
        <topology evidence="1">Multi-pass membrane protein</topology>
    </subcellularLocation>
</comment>
<dbReference type="InterPro" id="IPR023826">
    <property type="entry name" value="Rhom-like_SP_proteobac"/>
</dbReference>
<evidence type="ECO:0000256" key="3">
    <source>
        <dbReference type="ARBA" id="ARBA00022989"/>
    </source>
</evidence>
<dbReference type="InterPro" id="IPR050925">
    <property type="entry name" value="Rhomboid_protease_S54"/>
</dbReference>
<feature type="transmembrane region" description="Helical" evidence="5">
    <location>
        <begin position="66"/>
        <end position="83"/>
    </location>
</feature>
<name>A0ABV0FMI3_9GAMM</name>
<dbReference type="InterPro" id="IPR022764">
    <property type="entry name" value="Peptidase_S54_rhomboid_dom"/>
</dbReference>
<feature type="transmembrane region" description="Helical" evidence="5">
    <location>
        <begin position="183"/>
        <end position="199"/>
    </location>
</feature>